<dbReference type="SMART" id="SM00369">
    <property type="entry name" value="LRR_TYP"/>
    <property type="match status" value="8"/>
</dbReference>
<dbReference type="PROSITE" id="PS00107">
    <property type="entry name" value="PROTEIN_KINASE_ATP"/>
    <property type="match status" value="1"/>
</dbReference>
<feature type="transmembrane region" description="Helical" evidence="16">
    <location>
        <begin position="425"/>
        <end position="449"/>
    </location>
</feature>
<comment type="catalytic activity">
    <reaction evidence="14">
        <text>L-seryl-[protein] + ATP = O-phospho-L-seryl-[protein] + ADP + H(+)</text>
        <dbReference type="Rhea" id="RHEA:17989"/>
        <dbReference type="Rhea" id="RHEA-COMP:9863"/>
        <dbReference type="Rhea" id="RHEA-COMP:11604"/>
        <dbReference type="ChEBI" id="CHEBI:15378"/>
        <dbReference type="ChEBI" id="CHEBI:29999"/>
        <dbReference type="ChEBI" id="CHEBI:30616"/>
        <dbReference type="ChEBI" id="CHEBI:83421"/>
        <dbReference type="ChEBI" id="CHEBI:456216"/>
        <dbReference type="EC" id="2.7.11.1"/>
    </reaction>
</comment>
<dbReference type="RefSeq" id="XP_060672175.1">
    <property type="nucleotide sequence ID" value="XM_060816192.1"/>
</dbReference>
<dbReference type="Gene3D" id="3.30.200.20">
    <property type="entry name" value="Phosphorylase Kinase, domain 1"/>
    <property type="match status" value="1"/>
</dbReference>
<proteinExistence type="predicted"/>
<sequence length="800" mass="88806">MLHGPLPSTLGHLTKLTQLSVYENQMNGSIPSQIWNLTNLTYLDLSSNTFTGQLPSALGQLTNLSTLYLDSNQFSRAIPLEIGKLVSLRTLSLSYNMLPPTFFHLTNLNNLYLFSNQLNESIPSEIGKLVNLQTLQLASGMFTGPLPSTLFHLTNLNALYLFSNKINGSIPQEVGNLKNLTYLYLWNNSLTGPIPSAICNLAKLKSLALDHNQLSGSLPVGIGNLKNLTYLDLSFNNLTGTIHQWFNEVNQMSGSLTLGVGNLKSLRSLDLSFNSLTGPIAPSFGDCLENMKYLNLSHNQLKGTIPKKMCTLSESTLDLSYNSIGGEIPFQLQKLKNFTILNLAYNNLSGSIPSSVRSFYQINLSYNRLKGPIPDELATHFPVGAFVGNQDLCGNVTGIRPCFQNSPPTDQAVGAKNHKNKKFSYIIRVIVPISVFLALLFIMIGALFYSRRIKNNKGQSVSETRVKNGDIFFIWNYDGKIAYHDIIEATMDFDIRYCIGTGGYGSVYRAQLPGGKVVALKKLHGSEAEQPNLRKSFMNEVKTLTEVRHRNIVRLHGFCLHKRCMFLIYEYMERGSLFCVLNNDAEAVELDWSKRVNIIKGIGHALCYMHHDCTPPIVHRDVTSNNILLNSELEAIVSDFGTAKLLDPDLSSQTILAGTYGYIAPELAYTLSVTEKCDVYSFGVVVLETIMGKHPKELLSSLAFSSTQSLLLIEILDQRLPPPRSRSSIQDVVLVLAIAFACLQANPKRRPTMQSVSKEFLACRKLFAKGFHDISVGHLMNPQVYLHDQINGLSTINSVE</sequence>
<dbReference type="Gene3D" id="1.10.510.10">
    <property type="entry name" value="Transferase(Phosphotransferase) domain 1"/>
    <property type="match status" value="1"/>
</dbReference>
<keyword evidence="18" id="KW-1185">Reference proteome</keyword>
<dbReference type="Proteomes" id="UP001652623">
    <property type="component" value="Chromosome 4"/>
</dbReference>
<evidence type="ECO:0000256" key="11">
    <source>
        <dbReference type="ARBA" id="ARBA00022989"/>
    </source>
</evidence>
<keyword evidence="9" id="KW-0418">Kinase</keyword>
<reference evidence="19" key="1">
    <citation type="submission" date="2025-08" db="UniProtKB">
        <authorList>
            <consortium name="RefSeq"/>
        </authorList>
    </citation>
    <scope>IDENTIFICATION</scope>
    <source>
        <tissue evidence="19">Seedling</tissue>
    </source>
</reference>
<evidence type="ECO:0000256" key="13">
    <source>
        <dbReference type="ARBA" id="ARBA00047899"/>
    </source>
</evidence>
<comment type="catalytic activity">
    <reaction evidence="13">
        <text>L-threonyl-[protein] + ATP = O-phospho-L-threonyl-[protein] + ADP + H(+)</text>
        <dbReference type="Rhea" id="RHEA:46608"/>
        <dbReference type="Rhea" id="RHEA-COMP:11060"/>
        <dbReference type="Rhea" id="RHEA-COMP:11605"/>
        <dbReference type="ChEBI" id="CHEBI:15378"/>
        <dbReference type="ChEBI" id="CHEBI:30013"/>
        <dbReference type="ChEBI" id="CHEBI:30616"/>
        <dbReference type="ChEBI" id="CHEBI:61977"/>
        <dbReference type="ChEBI" id="CHEBI:456216"/>
        <dbReference type="EC" id="2.7.11.1"/>
    </reaction>
</comment>
<evidence type="ECO:0000313" key="18">
    <source>
        <dbReference type="Proteomes" id="UP001652623"/>
    </source>
</evidence>
<dbReference type="InterPro" id="IPR032675">
    <property type="entry name" value="LRR_dom_sf"/>
</dbReference>
<dbReference type="Pfam" id="PF00560">
    <property type="entry name" value="LRR_1"/>
    <property type="match status" value="5"/>
</dbReference>
<evidence type="ECO:0000256" key="4">
    <source>
        <dbReference type="ARBA" id="ARBA00022614"/>
    </source>
</evidence>
<dbReference type="PROSITE" id="PS50011">
    <property type="entry name" value="PROTEIN_KINASE_DOM"/>
    <property type="match status" value="1"/>
</dbReference>
<keyword evidence="8 15" id="KW-0547">Nucleotide-binding</keyword>
<keyword evidence="7" id="KW-0677">Repeat</keyword>
<dbReference type="InterPro" id="IPR051420">
    <property type="entry name" value="Ser_Thr_Kinases_DiverseReg"/>
</dbReference>
<evidence type="ECO:0000259" key="17">
    <source>
        <dbReference type="PROSITE" id="PS50011"/>
    </source>
</evidence>
<dbReference type="Pfam" id="PF23598">
    <property type="entry name" value="LRR_14"/>
    <property type="match status" value="1"/>
</dbReference>
<feature type="binding site" evidence="15">
    <location>
        <position position="521"/>
    </location>
    <ligand>
        <name>ATP</name>
        <dbReference type="ChEBI" id="CHEBI:30616"/>
    </ligand>
</feature>
<dbReference type="SUPFAM" id="SSF56112">
    <property type="entry name" value="Protein kinase-like (PK-like)"/>
    <property type="match status" value="1"/>
</dbReference>
<evidence type="ECO:0000256" key="16">
    <source>
        <dbReference type="SAM" id="Phobius"/>
    </source>
</evidence>
<dbReference type="InterPro" id="IPR055414">
    <property type="entry name" value="LRR_R13L4/SHOC2-like"/>
</dbReference>
<dbReference type="EC" id="2.7.11.1" evidence="2"/>
<dbReference type="InterPro" id="IPR011009">
    <property type="entry name" value="Kinase-like_dom_sf"/>
</dbReference>
<evidence type="ECO:0000256" key="2">
    <source>
        <dbReference type="ARBA" id="ARBA00012513"/>
    </source>
</evidence>
<dbReference type="InterPro" id="IPR001611">
    <property type="entry name" value="Leu-rich_rpt"/>
</dbReference>
<protein>
    <recommendedName>
        <fullName evidence="2">non-specific serine/threonine protein kinase</fullName>
        <ecNumber evidence="2">2.7.11.1</ecNumber>
    </recommendedName>
</protein>
<comment type="subcellular location">
    <subcellularLocation>
        <location evidence="1">Membrane</location>
    </subcellularLocation>
</comment>
<dbReference type="PANTHER" id="PTHR48005">
    <property type="entry name" value="LEUCINE RICH REPEAT KINASE 2"/>
    <property type="match status" value="1"/>
</dbReference>
<evidence type="ECO:0000256" key="7">
    <source>
        <dbReference type="ARBA" id="ARBA00022737"/>
    </source>
</evidence>
<evidence type="ECO:0000256" key="3">
    <source>
        <dbReference type="ARBA" id="ARBA00022527"/>
    </source>
</evidence>
<keyword evidence="5" id="KW-0808">Transferase</keyword>
<keyword evidence="3" id="KW-0723">Serine/threonine-protein kinase</keyword>
<keyword evidence="11 16" id="KW-1133">Transmembrane helix</keyword>
<evidence type="ECO:0000256" key="1">
    <source>
        <dbReference type="ARBA" id="ARBA00004370"/>
    </source>
</evidence>
<evidence type="ECO:0000256" key="15">
    <source>
        <dbReference type="PROSITE-ProRule" id="PRU10141"/>
    </source>
</evidence>
<evidence type="ECO:0000256" key="9">
    <source>
        <dbReference type="ARBA" id="ARBA00022777"/>
    </source>
</evidence>
<dbReference type="SMART" id="SM00365">
    <property type="entry name" value="LRR_SD22"/>
    <property type="match status" value="6"/>
</dbReference>
<dbReference type="Pfam" id="PF00069">
    <property type="entry name" value="Pkinase"/>
    <property type="match status" value="1"/>
</dbReference>
<dbReference type="InterPro" id="IPR017441">
    <property type="entry name" value="Protein_kinase_ATP_BS"/>
</dbReference>
<dbReference type="SUPFAM" id="SSF52058">
    <property type="entry name" value="L domain-like"/>
    <property type="match status" value="1"/>
</dbReference>
<keyword evidence="6 16" id="KW-0812">Transmembrane</keyword>
<keyword evidence="10 15" id="KW-0067">ATP-binding</keyword>
<keyword evidence="4" id="KW-0433">Leucine-rich repeat</keyword>
<dbReference type="Gene3D" id="3.80.10.10">
    <property type="entry name" value="Ribonuclease Inhibitor"/>
    <property type="match status" value="4"/>
</dbReference>
<evidence type="ECO:0000256" key="8">
    <source>
        <dbReference type="ARBA" id="ARBA00022741"/>
    </source>
</evidence>
<dbReference type="SUPFAM" id="SSF52047">
    <property type="entry name" value="RNI-like"/>
    <property type="match status" value="1"/>
</dbReference>
<evidence type="ECO:0000256" key="14">
    <source>
        <dbReference type="ARBA" id="ARBA00048679"/>
    </source>
</evidence>
<dbReference type="GeneID" id="107415530"/>
<evidence type="ECO:0000313" key="19">
    <source>
        <dbReference type="RefSeq" id="XP_060672175.1"/>
    </source>
</evidence>
<name>A0ABM4A619_ZIZJJ</name>
<evidence type="ECO:0000256" key="10">
    <source>
        <dbReference type="ARBA" id="ARBA00022840"/>
    </source>
</evidence>
<dbReference type="PROSITE" id="PS00109">
    <property type="entry name" value="PROTEIN_KINASE_TYR"/>
    <property type="match status" value="1"/>
</dbReference>
<evidence type="ECO:0000256" key="6">
    <source>
        <dbReference type="ARBA" id="ARBA00022692"/>
    </source>
</evidence>
<evidence type="ECO:0000256" key="12">
    <source>
        <dbReference type="ARBA" id="ARBA00023136"/>
    </source>
</evidence>
<dbReference type="InterPro" id="IPR003591">
    <property type="entry name" value="Leu-rich_rpt_typical-subtyp"/>
</dbReference>
<accession>A0ABM4A619</accession>
<feature type="domain" description="Protein kinase" evidence="17">
    <location>
        <begin position="493"/>
        <end position="761"/>
    </location>
</feature>
<dbReference type="InterPro" id="IPR008266">
    <property type="entry name" value="Tyr_kinase_AS"/>
</dbReference>
<dbReference type="PANTHER" id="PTHR48005:SF16">
    <property type="entry name" value="MDIS1-INTERACTING RECEPTOR LIKE KINASE 2-LIKE ISOFORM X1"/>
    <property type="match status" value="1"/>
</dbReference>
<organism evidence="18 19">
    <name type="scientific">Ziziphus jujuba</name>
    <name type="common">Chinese jujube</name>
    <name type="synonym">Ziziphus sativa</name>
    <dbReference type="NCBI Taxonomy" id="326968"/>
    <lineage>
        <taxon>Eukaryota</taxon>
        <taxon>Viridiplantae</taxon>
        <taxon>Streptophyta</taxon>
        <taxon>Embryophyta</taxon>
        <taxon>Tracheophyta</taxon>
        <taxon>Spermatophyta</taxon>
        <taxon>Magnoliopsida</taxon>
        <taxon>eudicotyledons</taxon>
        <taxon>Gunneridae</taxon>
        <taxon>Pentapetalae</taxon>
        <taxon>rosids</taxon>
        <taxon>fabids</taxon>
        <taxon>Rosales</taxon>
        <taxon>Rhamnaceae</taxon>
        <taxon>Paliureae</taxon>
        <taxon>Ziziphus</taxon>
    </lineage>
</organism>
<dbReference type="PRINTS" id="PR00019">
    <property type="entry name" value="LEURICHRPT"/>
</dbReference>
<evidence type="ECO:0000256" key="5">
    <source>
        <dbReference type="ARBA" id="ARBA00022679"/>
    </source>
</evidence>
<gene>
    <name evidence="19" type="primary">LOC107415530</name>
</gene>
<keyword evidence="12 16" id="KW-0472">Membrane</keyword>
<dbReference type="InterPro" id="IPR000719">
    <property type="entry name" value="Prot_kinase_dom"/>
</dbReference>